<dbReference type="GO" id="GO:0019205">
    <property type="term" value="F:nucleobase-containing compound kinase activity"/>
    <property type="evidence" value="ECO:0007669"/>
    <property type="project" value="InterPro"/>
</dbReference>
<protein>
    <submittedName>
        <fullName evidence="5">Adenylate kinase 7a</fullName>
    </submittedName>
</protein>
<dbReference type="Pfam" id="PF05186">
    <property type="entry name" value="Dpy-30"/>
    <property type="match status" value="1"/>
</dbReference>
<feature type="region of interest" description="Disordered" evidence="4">
    <location>
        <begin position="1"/>
        <end position="61"/>
    </location>
</feature>
<dbReference type="GO" id="GO:0005524">
    <property type="term" value="F:ATP binding"/>
    <property type="evidence" value="ECO:0007669"/>
    <property type="project" value="InterPro"/>
</dbReference>
<proteinExistence type="predicted"/>
<dbReference type="InterPro" id="IPR007858">
    <property type="entry name" value="Dpy-30_motif"/>
</dbReference>
<name>A0A667Z6Q8_9TELE</name>
<feature type="region of interest" description="Disordered" evidence="4">
    <location>
        <begin position="561"/>
        <end position="593"/>
    </location>
</feature>
<evidence type="ECO:0000313" key="5">
    <source>
        <dbReference type="Ensembl" id="ENSMMDP00005031599.1"/>
    </source>
</evidence>
<keyword evidence="2" id="KW-0547">Nucleotide-binding</keyword>
<dbReference type="AlphaFoldDB" id="A0A667Z6Q8"/>
<reference evidence="5" key="2">
    <citation type="submission" date="2025-08" db="UniProtKB">
        <authorList>
            <consortium name="Ensembl"/>
        </authorList>
    </citation>
    <scope>IDENTIFICATION</scope>
</reference>
<dbReference type="SUPFAM" id="SSF52540">
    <property type="entry name" value="P-loop containing nucleoside triphosphate hydrolases"/>
    <property type="match status" value="1"/>
</dbReference>
<evidence type="ECO:0000256" key="4">
    <source>
        <dbReference type="SAM" id="MobiDB-lite"/>
    </source>
</evidence>
<dbReference type="Pfam" id="PF00406">
    <property type="entry name" value="ADK"/>
    <property type="match status" value="1"/>
</dbReference>
<dbReference type="Gene3D" id="3.40.50.300">
    <property type="entry name" value="P-loop containing nucleotide triphosphate hydrolases"/>
    <property type="match status" value="1"/>
</dbReference>
<dbReference type="PANTHER" id="PTHR23359">
    <property type="entry name" value="NUCLEOTIDE KINASE"/>
    <property type="match status" value="1"/>
</dbReference>
<dbReference type="GO" id="GO:0006139">
    <property type="term" value="P:nucleobase-containing compound metabolic process"/>
    <property type="evidence" value="ECO:0007669"/>
    <property type="project" value="InterPro"/>
</dbReference>
<dbReference type="InterPro" id="IPR000850">
    <property type="entry name" value="Adenylat/UMP-CMP_kin"/>
</dbReference>
<keyword evidence="6" id="KW-1185">Reference proteome</keyword>
<feature type="compositionally biased region" description="Basic and acidic residues" evidence="4">
    <location>
        <begin position="49"/>
        <end position="61"/>
    </location>
</feature>
<sequence>QFLSTCVPGESSEDAEADEDTTSSPGHEQSTTFQIVGTVSSSSPSSSSNEKKERKSFLEEQYKSPTRDQLLERLLECDVVVYNISENATQEQIEEATWAITALHDEMESFRSQKMFILVSTVMTWALTKPRNLDDSDVLLTDDDYRRRRPHPNFKNHCALEKLVLKLGRAKKSKLTSYVVASGLQYGQGENLFHYFFKVSWSMQFPKVPVFGVGTNCIPMIHVYDLGGVIRNIIDLKPKSKYVLALDDSKNTLEDIIKMISYVLGPGKIDKLPEQEAIHMNALTPEELEYLSVNLYLEPVLLKDTFNLQWTSEAGMVENMDRIVEEYKNTRQLLPIRICVTGPPAVGKTTVAQKLCQHYKVHHIKINEVIAEKLEILSGADTEDVPGEEVDAAKNQLQTIREGMEKNAGRLADHLLCDILQEKLNSKPCSNQGFVLDGFPKMYEQAKLIFFDEDTERTSLKSKTPHYPFILCFAERVFALDASDEFLMKRAQGLPQSVAEEMFCTQDEFVARLARYRQVNASEETLLDYFDELEIHPKHIEISTDDPEYTEVVKKITEVVGTPKNYGPSPEEQEEEARRLEEERRQKMAMDAAERRRRNEAALAEMTAQYEEWNVSEVKRQEYELLEAQSLPLRNYLMKYVMPSLTEAMLECCTVKPEDPVDFLAEHLLRNNQQK</sequence>
<dbReference type="CDD" id="cd01428">
    <property type="entry name" value="ADK"/>
    <property type="match status" value="1"/>
</dbReference>
<dbReference type="CDD" id="cd22967">
    <property type="entry name" value="DD_AK7"/>
    <property type="match status" value="1"/>
</dbReference>
<gene>
    <name evidence="5" type="primary">LOC115356639</name>
</gene>
<dbReference type="InterPro" id="IPR027417">
    <property type="entry name" value="P-loop_NTPase"/>
</dbReference>
<reference evidence="5" key="3">
    <citation type="submission" date="2025-09" db="UniProtKB">
        <authorList>
            <consortium name="Ensembl"/>
        </authorList>
    </citation>
    <scope>IDENTIFICATION</scope>
</reference>
<keyword evidence="3" id="KW-0418">Kinase</keyword>
<dbReference type="Proteomes" id="UP000472263">
    <property type="component" value="Chromosome 24"/>
</dbReference>
<organism evidence="5 6">
    <name type="scientific">Myripristis murdjan</name>
    <name type="common">pinecone soldierfish</name>
    <dbReference type="NCBI Taxonomy" id="586833"/>
    <lineage>
        <taxon>Eukaryota</taxon>
        <taxon>Metazoa</taxon>
        <taxon>Chordata</taxon>
        <taxon>Craniata</taxon>
        <taxon>Vertebrata</taxon>
        <taxon>Euteleostomi</taxon>
        <taxon>Actinopterygii</taxon>
        <taxon>Neopterygii</taxon>
        <taxon>Teleostei</taxon>
        <taxon>Neoteleostei</taxon>
        <taxon>Acanthomorphata</taxon>
        <taxon>Holocentriformes</taxon>
        <taxon>Holocentridae</taxon>
        <taxon>Myripristis</taxon>
    </lineage>
</organism>
<dbReference type="Gene3D" id="1.20.890.10">
    <property type="entry name" value="cAMP-dependent protein kinase regulatory subunit, dimerization-anchoring domain"/>
    <property type="match status" value="1"/>
</dbReference>
<dbReference type="SUPFAM" id="SSF51735">
    <property type="entry name" value="NAD(P)-binding Rossmann-fold domains"/>
    <property type="match status" value="1"/>
</dbReference>
<dbReference type="GeneTree" id="ENSGT00390000015102"/>
<evidence type="ECO:0000313" key="6">
    <source>
        <dbReference type="Proteomes" id="UP000472263"/>
    </source>
</evidence>
<keyword evidence="1" id="KW-0808">Transferase</keyword>
<dbReference type="InterPro" id="IPR047499">
    <property type="entry name" value="DD_AK7"/>
</dbReference>
<feature type="compositionally biased region" description="Polar residues" evidence="4">
    <location>
        <begin position="25"/>
        <end position="39"/>
    </location>
</feature>
<dbReference type="Ensembl" id="ENSMMDT00005032314.1">
    <property type="protein sequence ID" value="ENSMMDP00005031599.1"/>
    <property type="gene ID" value="ENSMMDG00005014912.1"/>
</dbReference>
<evidence type="ECO:0000256" key="3">
    <source>
        <dbReference type="ARBA" id="ARBA00022777"/>
    </source>
</evidence>
<feature type="compositionally biased region" description="Acidic residues" evidence="4">
    <location>
        <begin position="11"/>
        <end position="21"/>
    </location>
</feature>
<dbReference type="InterPro" id="IPR036291">
    <property type="entry name" value="NAD(P)-bd_dom_sf"/>
</dbReference>
<evidence type="ECO:0000256" key="2">
    <source>
        <dbReference type="ARBA" id="ARBA00022741"/>
    </source>
</evidence>
<reference evidence="5" key="1">
    <citation type="submission" date="2019-06" db="EMBL/GenBank/DDBJ databases">
        <authorList>
            <consortium name="Wellcome Sanger Institute Data Sharing"/>
        </authorList>
    </citation>
    <scope>NUCLEOTIDE SEQUENCE [LARGE SCALE GENOMIC DNA]</scope>
</reference>
<evidence type="ECO:0000256" key="1">
    <source>
        <dbReference type="ARBA" id="ARBA00022679"/>
    </source>
</evidence>
<dbReference type="Gene3D" id="3.40.50.720">
    <property type="entry name" value="NAD(P)-binding Rossmann-like Domain"/>
    <property type="match status" value="1"/>
</dbReference>
<accession>A0A667Z6Q8</accession>
<dbReference type="InParanoid" id="A0A667Z6Q8"/>
<feature type="compositionally biased region" description="Basic and acidic residues" evidence="4">
    <location>
        <begin position="576"/>
        <end position="593"/>
    </location>
</feature>